<comment type="caution">
    <text evidence="1">The sequence shown here is derived from an EMBL/GenBank/DDBJ whole genome shotgun (WGS) entry which is preliminary data.</text>
</comment>
<dbReference type="Proteomes" id="UP000032458">
    <property type="component" value="Unassembled WGS sequence"/>
</dbReference>
<name>A0A0D7CGQ2_9ACTN</name>
<evidence type="ECO:0000313" key="2">
    <source>
        <dbReference type="Proteomes" id="UP000032458"/>
    </source>
</evidence>
<dbReference type="RefSeq" id="WP_030064161.1">
    <property type="nucleotide sequence ID" value="NZ_JRKI01000035.1"/>
</dbReference>
<organism evidence="1 2">
    <name type="scientific">Streptomyces natalensis ATCC 27448</name>
    <dbReference type="NCBI Taxonomy" id="1240678"/>
    <lineage>
        <taxon>Bacteria</taxon>
        <taxon>Bacillati</taxon>
        <taxon>Actinomycetota</taxon>
        <taxon>Actinomycetes</taxon>
        <taxon>Kitasatosporales</taxon>
        <taxon>Streptomycetaceae</taxon>
        <taxon>Streptomyces</taxon>
    </lineage>
</organism>
<dbReference type="EMBL" id="JRKI01000035">
    <property type="protein sequence ID" value="KIZ15050.1"/>
    <property type="molecule type" value="Genomic_DNA"/>
</dbReference>
<sequence length="81" mass="8990">MGYRRTRSLRLPDGAEVSATGTGIRLSVLLDDLDTEMHTIPTGHFEPRFVHTPIREQAARGRYGGPHLHLITVDQKAEAAQ</sequence>
<reference evidence="1 2" key="1">
    <citation type="submission" date="2014-09" db="EMBL/GenBank/DDBJ databases">
        <title>Draft genome sequence of Streptomyces natalensis ATCC 27448, producer of the antifungal pimaricin.</title>
        <authorList>
            <person name="Mendes M.V."/>
            <person name="Beites T."/>
            <person name="Pires S."/>
            <person name="Santos C.L."/>
            <person name="Moradas-Ferreira P."/>
        </authorList>
    </citation>
    <scope>NUCLEOTIDE SEQUENCE [LARGE SCALE GENOMIC DNA]</scope>
    <source>
        <strain evidence="1 2">ATCC 27448</strain>
    </source>
</reference>
<accession>A0A0D7CGQ2</accession>
<dbReference type="AlphaFoldDB" id="A0A0D7CGQ2"/>
<gene>
    <name evidence="1" type="ORF">SNA_29455</name>
</gene>
<evidence type="ECO:0000313" key="1">
    <source>
        <dbReference type="EMBL" id="KIZ15050.1"/>
    </source>
</evidence>
<protein>
    <submittedName>
        <fullName evidence="1">Uncharacterized protein</fullName>
    </submittedName>
</protein>
<keyword evidence="2" id="KW-1185">Reference proteome</keyword>
<proteinExistence type="predicted"/>